<keyword evidence="3 5" id="KW-1133">Transmembrane helix</keyword>
<sequence length="368" mass="41039">MVGLCNCLTGSFIAAAFVILPVLEQQSKSKHLQQIAGVRLPLYWLAEFLVSFGVFIIPAVLCLYATIYMDMIEYKPFAMQIRYLILYGVFGWAFLPFVLFLSKFLKSASGGYAKILSSNLTLAIVCINIITLLYNPEFGFHDAAKTAHDLSMILPSYALSSGISQLGSHYQLEKACVHFDLPLLCGLKPESKCCTLFQDSYFSWHELGIGKQLTSLFIFGLVCIFLLAMSESGVIRKMRIKIEKYKSSRRSVFKQIYETMELSDVDVSNENRRITHATITTLALTDTLIIKGLTKIYKGKFTAVDNLNLGVKKGEIFGLLGINGAGKTTTFKMLTGDCSITSGDAYINSFSIKNHRRKAHSYLGYCPQ</sequence>
<keyword evidence="9" id="KW-1185">Reference proteome</keyword>
<feature type="domain" description="ABC transporter" evidence="6">
    <location>
        <begin position="305"/>
        <end position="368"/>
    </location>
</feature>
<protein>
    <recommendedName>
        <fullName evidence="10">ABC transporter domain-containing protein</fullName>
    </recommendedName>
</protein>
<name>A0A8J2P460_9HEXA</name>
<dbReference type="Pfam" id="PF00005">
    <property type="entry name" value="ABC_tran"/>
    <property type="match status" value="1"/>
</dbReference>
<dbReference type="EMBL" id="CAJVCH010209144">
    <property type="protein sequence ID" value="CAG7731270.1"/>
    <property type="molecule type" value="Genomic_DNA"/>
</dbReference>
<comment type="subcellular location">
    <subcellularLocation>
        <location evidence="1">Membrane</location>
        <topology evidence="1">Multi-pass membrane protein</topology>
    </subcellularLocation>
</comment>
<dbReference type="GO" id="GO:0140359">
    <property type="term" value="F:ABC-type transporter activity"/>
    <property type="evidence" value="ECO:0007669"/>
    <property type="project" value="InterPro"/>
</dbReference>
<feature type="transmembrane region" description="Helical" evidence="5">
    <location>
        <begin position="6"/>
        <end position="23"/>
    </location>
</feature>
<dbReference type="PANTHER" id="PTHR19229">
    <property type="entry name" value="ATP-BINDING CASSETTE TRANSPORTER SUBFAMILY A ABCA"/>
    <property type="match status" value="1"/>
</dbReference>
<dbReference type="GO" id="GO:0016887">
    <property type="term" value="F:ATP hydrolysis activity"/>
    <property type="evidence" value="ECO:0007669"/>
    <property type="project" value="InterPro"/>
</dbReference>
<evidence type="ECO:0000313" key="9">
    <source>
        <dbReference type="Proteomes" id="UP000708208"/>
    </source>
</evidence>
<dbReference type="InterPro" id="IPR013525">
    <property type="entry name" value="ABC2_TM"/>
</dbReference>
<dbReference type="GO" id="GO:0005319">
    <property type="term" value="F:lipid transporter activity"/>
    <property type="evidence" value="ECO:0007669"/>
    <property type="project" value="TreeGrafter"/>
</dbReference>
<accession>A0A8J2P460</accession>
<dbReference type="GO" id="GO:0016020">
    <property type="term" value="C:membrane"/>
    <property type="evidence" value="ECO:0007669"/>
    <property type="project" value="UniProtKB-SubCell"/>
</dbReference>
<evidence type="ECO:0000259" key="7">
    <source>
        <dbReference type="Pfam" id="PF12698"/>
    </source>
</evidence>
<keyword evidence="4 5" id="KW-0472">Membrane</keyword>
<evidence type="ECO:0008006" key="10">
    <source>
        <dbReference type="Google" id="ProtNLM"/>
    </source>
</evidence>
<dbReference type="InterPro" id="IPR026082">
    <property type="entry name" value="ABCA"/>
</dbReference>
<dbReference type="AlphaFoldDB" id="A0A8J2P460"/>
<gene>
    <name evidence="8" type="ORF">AFUS01_LOCUS19873</name>
</gene>
<evidence type="ECO:0000259" key="6">
    <source>
        <dbReference type="Pfam" id="PF00005"/>
    </source>
</evidence>
<evidence type="ECO:0000256" key="3">
    <source>
        <dbReference type="ARBA" id="ARBA00022989"/>
    </source>
</evidence>
<dbReference type="InterPro" id="IPR003439">
    <property type="entry name" value="ABC_transporter-like_ATP-bd"/>
</dbReference>
<evidence type="ECO:0000256" key="1">
    <source>
        <dbReference type="ARBA" id="ARBA00004141"/>
    </source>
</evidence>
<evidence type="ECO:0000256" key="4">
    <source>
        <dbReference type="ARBA" id="ARBA00023136"/>
    </source>
</evidence>
<feature type="transmembrane region" description="Helical" evidence="5">
    <location>
        <begin position="209"/>
        <end position="229"/>
    </location>
</feature>
<comment type="caution">
    <text evidence="8">The sequence shown here is derived from an EMBL/GenBank/DDBJ whole genome shotgun (WGS) entry which is preliminary data.</text>
</comment>
<feature type="transmembrane region" description="Helical" evidence="5">
    <location>
        <begin position="81"/>
        <end position="101"/>
    </location>
</feature>
<dbReference type="Proteomes" id="UP000708208">
    <property type="component" value="Unassembled WGS sequence"/>
</dbReference>
<dbReference type="GO" id="GO:0005524">
    <property type="term" value="F:ATP binding"/>
    <property type="evidence" value="ECO:0007669"/>
    <property type="project" value="InterPro"/>
</dbReference>
<evidence type="ECO:0000313" key="8">
    <source>
        <dbReference type="EMBL" id="CAG7731270.1"/>
    </source>
</evidence>
<feature type="domain" description="ABC-2 type transporter transmembrane" evidence="7">
    <location>
        <begin position="11"/>
        <end position="227"/>
    </location>
</feature>
<reference evidence="8" key="1">
    <citation type="submission" date="2021-06" db="EMBL/GenBank/DDBJ databases">
        <authorList>
            <person name="Hodson N. C."/>
            <person name="Mongue J. A."/>
            <person name="Jaron S. K."/>
        </authorList>
    </citation>
    <scope>NUCLEOTIDE SEQUENCE</scope>
</reference>
<feature type="transmembrane region" description="Helical" evidence="5">
    <location>
        <begin position="44"/>
        <end position="69"/>
    </location>
</feature>
<evidence type="ECO:0000256" key="2">
    <source>
        <dbReference type="ARBA" id="ARBA00022692"/>
    </source>
</evidence>
<organism evidence="8 9">
    <name type="scientific">Allacma fusca</name>
    <dbReference type="NCBI Taxonomy" id="39272"/>
    <lineage>
        <taxon>Eukaryota</taxon>
        <taxon>Metazoa</taxon>
        <taxon>Ecdysozoa</taxon>
        <taxon>Arthropoda</taxon>
        <taxon>Hexapoda</taxon>
        <taxon>Collembola</taxon>
        <taxon>Symphypleona</taxon>
        <taxon>Sminthuridae</taxon>
        <taxon>Allacma</taxon>
    </lineage>
</organism>
<keyword evidence="2 5" id="KW-0812">Transmembrane</keyword>
<proteinExistence type="predicted"/>
<dbReference type="OrthoDB" id="6512918at2759"/>
<feature type="non-terminal residue" evidence="8">
    <location>
        <position position="1"/>
    </location>
</feature>
<dbReference type="PANTHER" id="PTHR19229:SF250">
    <property type="entry name" value="ABC TRANSPORTER DOMAIN-CONTAINING PROTEIN-RELATED"/>
    <property type="match status" value="1"/>
</dbReference>
<evidence type="ECO:0000256" key="5">
    <source>
        <dbReference type="SAM" id="Phobius"/>
    </source>
</evidence>
<dbReference type="Pfam" id="PF12698">
    <property type="entry name" value="ABC2_membrane_3"/>
    <property type="match status" value="1"/>
</dbReference>
<feature type="transmembrane region" description="Helical" evidence="5">
    <location>
        <begin position="113"/>
        <end position="134"/>
    </location>
</feature>